<dbReference type="PANTHER" id="PTHR23048">
    <property type="entry name" value="MYOSIN LIGHT CHAIN 1, 3"/>
    <property type="match status" value="1"/>
</dbReference>
<reference evidence="6" key="1">
    <citation type="submission" date="2018-03" db="EMBL/GenBank/DDBJ databases">
        <title>ARS-UCD1.2.</title>
        <authorList>
            <person name="Rosen B.D."/>
            <person name="Bickhart D.M."/>
            <person name="Koren S."/>
            <person name="Schnabel R.D."/>
            <person name="Hall R."/>
            <person name="Zimin A."/>
            <person name="Dreischer C."/>
            <person name="Schultheiss S."/>
            <person name="Schroeder S.G."/>
            <person name="Elsik C.G."/>
            <person name="Couldrey C."/>
            <person name="Liu G.E."/>
            <person name="Van Tassell C.P."/>
            <person name="Phillippy A.M."/>
            <person name="Smith T.P.L."/>
            <person name="Medrano J.F."/>
        </authorList>
    </citation>
    <scope>NUCLEOTIDE SEQUENCE [LARGE SCALE GENOMIC DNA]</scope>
    <source>
        <strain evidence="6">Hereford</strain>
    </source>
</reference>
<dbReference type="FunFam" id="1.10.238.10:FF:000056">
    <property type="entry name" value="Myosin light chain 1 skeletal"/>
    <property type="match status" value="1"/>
</dbReference>
<protein>
    <submittedName>
        <fullName evidence="6">Myosin light chain 4</fullName>
    </submittedName>
</protein>
<evidence type="ECO:0000256" key="2">
    <source>
        <dbReference type="ARBA" id="ARBA00023123"/>
    </source>
</evidence>
<dbReference type="GeneTree" id="ENSGT01030000234570"/>
<organism evidence="6 7">
    <name type="scientific">Bos taurus</name>
    <name type="common">Bovine</name>
    <dbReference type="NCBI Taxonomy" id="9913"/>
    <lineage>
        <taxon>Eukaryota</taxon>
        <taxon>Metazoa</taxon>
        <taxon>Chordata</taxon>
        <taxon>Craniata</taxon>
        <taxon>Vertebrata</taxon>
        <taxon>Euteleostomi</taxon>
        <taxon>Mammalia</taxon>
        <taxon>Eutheria</taxon>
        <taxon>Laurasiatheria</taxon>
        <taxon>Artiodactyla</taxon>
        <taxon>Ruminantia</taxon>
        <taxon>Pecora</taxon>
        <taxon>Bovidae</taxon>
        <taxon>Bovinae</taxon>
        <taxon>Bos</taxon>
    </lineage>
</organism>
<comment type="subunit">
    <text evidence="1">Myosin is a hexamer of 2 heavy chains and 4 light chains.</text>
</comment>
<dbReference type="GO" id="GO:0005509">
    <property type="term" value="F:calcium ion binding"/>
    <property type="evidence" value="ECO:0007669"/>
    <property type="project" value="InterPro"/>
</dbReference>
<keyword evidence="2" id="KW-0518">Myosin</keyword>
<sequence>ETEGPRKLGVCLRPPVGQWQSWGGLTIQPCHLVRPESSLSAWDRHYCYWLTSEQILSLCKVAPHTAPSFGTQLGGSEFKEAFSLFDRTPTGELKIAYGQCGDVLRALGQNPTNAEVLRVLGKPKPEEMNSKMLDFETFLPILQHISRNKEQGTYEDFVEGLRVFDKESNGTVMGAELRHVLATLGEKMSEAEVEQLLAGQEDANGCINYEAFVKHIMSG</sequence>
<dbReference type="Ensembl" id="ENSBTAT00000093522.2">
    <property type="protein sequence ID" value="ENSBTAP00000101224.1"/>
    <property type="gene ID" value="ENSBTAG00000021916.8"/>
</dbReference>
<accession>A0AAA9TS68</accession>
<keyword evidence="7" id="KW-1185">Reference proteome</keyword>
<gene>
    <name evidence="6" type="primary">MYL4</name>
</gene>
<evidence type="ECO:0000256" key="1">
    <source>
        <dbReference type="ARBA" id="ARBA00011445"/>
    </source>
</evidence>
<dbReference type="InterPro" id="IPR002048">
    <property type="entry name" value="EF_hand_dom"/>
</dbReference>
<keyword evidence="3" id="KW-0505">Motor protein</keyword>
<evidence type="ECO:0000259" key="5">
    <source>
        <dbReference type="PROSITE" id="PS50222"/>
    </source>
</evidence>
<dbReference type="Gene3D" id="1.10.238.10">
    <property type="entry name" value="EF-hand"/>
    <property type="match status" value="2"/>
</dbReference>
<evidence type="ECO:0000256" key="4">
    <source>
        <dbReference type="ARBA" id="ARBA00023179"/>
    </source>
</evidence>
<keyword evidence="4" id="KW-0514">Muscle protein</keyword>
<dbReference type="InterPro" id="IPR050230">
    <property type="entry name" value="CALM/Myosin/TropC-like"/>
</dbReference>
<dbReference type="CDD" id="cd00051">
    <property type="entry name" value="EFh"/>
    <property type="match status" value="1"/>
</dbReference>
<proteinExistence type="predicted"/>
<name>A0AAA9TS68_BOVIN</name>
<evidence type="ECO:0000256" key="3">
    <source>
        <dbReference type="ARBA" id="ARBA00023175"/>
    </source>
</evidence>
<dbReference type="SUPFAM" id="SSF47473">
    <property type="entry name" value="EF-hand"/>
    <property type="match status" value="1"/>
</dbReference>
<dbReference type="FunFam" id="1.10.238.10:FF:000019">
    <property type="entry name" value="Myosin light chain 1 skeletal"/>
    <property type="match status" value="1"/>
</dbReference>
<feature type="domain" description="EF-hand" evidence="5">
    <location>
        <begin position="152"/>
        <end position="187"/>
    </location>
</feature>
<dbReference type="PROSITE" id="PS50222">
    <property type="entry name" value="EF_HAND_2"/>
    <property type="match status" value="1"/>
</dbReference>
<reference evidence="6" key="2">
    <citation type="submission" date="2025-08" db="UniProtKB">
        <authorList>
            <consortium name="Ensembl"/>
        </authorList>
    </citation>
    <scope>IDENTIFICATION</scope>
    <source>
        <strain evidence="6">Hereford</strain>
    </source>
</reference>
<dbReference type="PANTHER" id="PTHR23048:SF1">
    <property type="entry name" value="MYOSIN LIGHT CHAIN 4"/>
    <property type="match status" value="1"/>
</dbReference>
<evidence type="ECO:0000313" key="6">
    <source>
        <dbReference type="Ensembl" id="ENSBTAP00000101224.1"/>
    </source>
</evidence>
<dbReference type="InterPro" id="IPR011992">
    <property type="entry name" value="EF-hand-dom_pair"/>
</dbReference>
<dbReference type="AlphaFoldDB" id="A0AAA9TS68"/>
<dbReference type="Proteomes" id="UP000009136">
    <property type="component" value="Chromosome 19"/>
</dbReference>
<dbReference type="GO" id="GO:0016459">
    <property type="term" value="C:myosin complex"/>
    <property type="evidence" value="ECO:0007669"/>
    <property type="project" value="UniProtKB-KW"/>
</dbReference>
<evidence type="ECO:0000313" key="7">
    <source>
        <dbReference type="Proteomes" id="UP000009136"/>
    </source>
</evidence>
<reference evidence="6" key="3">
    <citation type="submission" date="2025-09" db="UniProtKB">
        <authorList>
            <consortium name="Ensembl"/>
        </authorList>
    </citation>
    <scope>IDENTIFICATION</scope>
    <source>
        <strain evidence="6">Hereford</strain>
    </source>
</reference>